<keyword evidence="4" id="KW-1185">Reference proteome</keyword>
<gene>
    <name evidence="3" type="ORF">SAMN05660742_12123</name>
</gene>
<evidence type="ECO:0000313" key="4">
    <source>
        <dbReference type="Proteomes" id="UP000199662"/>
    </source>
</evidence>
<dbReference type="RefSeq" id="WP_091834518.1">
    <property type="nucleotide sequence ID" value="NZ_FNZK01000021.1"/>
</dbReference>
<dbReference type="AlphaFoldDB" id="A0A1H7CCW4"/>
<dbReference type="Pfam" id="PF23477">
    <property type="entry name" value="zf_Tbcl_2"/>
    <property type="match status" value="1"/>
</dbReference>
<dbReference type="NCBIfam" id="TIGR04272">
    <property type="entry name" value="cxxc_cxxc_Mbark"/>
    <property type="match status" value="1"/>
</dbReference>
<dbReference type="InterPro" id="IPR025306">
    <property type="entry name" value="Zn-bnd_dom_prob"/>
</dbReference>
<feature type="domain" description="Probable zinc-binding" evidence="1">
    <location>
        <begin position="4"/>
        <end position="50"/>
    </location>
</feature>
<reference evidence="3 4" key="1">
    <citation type="submission" date="2016-10" db="EMBL/GenBank/DDBJ databases">
        <authorList>
            <person name="de Groot N.N."/>
        </authorList>
    </citation>
    <scope>NUCLEOTIDE SEQUENCE [LARGE SCALE GENOMIC DNA]</scope>
    <source>
        <strain evidence="3 4">DSM 2179</strain>
    </source>
</reference>
<feature type="domain" description="CxxC-x17-CxxC" evidence="2">
    <location>
        <begin position="59"/>
        <end position="95"/>
    </location>
</feature>
<dbReference type="Pfam" id="PF13451">
    <property type="entry name" value="zf_Tbcl"/>
    <property type="match status" value="1"/>
</dbReference>
<dbReference type="EMBL" id="FNZK01000021">
    <property type="protein sequence ID" value="SEJ87531.1"/>
    <property type="molecule type" value="Genomic_DNA"/>
</dbReference>
<accession>A0A1H7CCW4</accession>
<organism evidence="3 4">
    <name type="scientific">Propionispira arboris</name>
    <dbReference type="NCBI Taxonomy" id="84035"/>
    <lineage>
        <taxon>Bacteria</taxon>
        <taxon>Bacillati</taxon>
        <taxon>Bacillota</taxon>
        <taxon>Negativicutes</taxon>
        <taxon>Selenomonadales</taxon>
        <taxon>Selenomonadaceae</taxon>
        <taxon>Propionispira</taxon>
    </lineage>
</organism>
<dbReference type="STRING" id="84035.SAMN05660742_12123"/>
<sequence>MAFEDKTLVCKDCGKDFVFSVGEQEFYAEKGFENEPVRCRDCRDARRHSRDGGEAREARRMYTVICAECGKETQVPFEPKNDRPIYCRDCFNAKRS</sequence>
<protein>
    <submittedName>
        <fullName evidence="3">CxxC-x17-CxxC domain-containing protein</fullName>
    </submittedName>
</protein>
<evidence type="ECO:0000259" key="2">
    <source>
        <dbReference type="Pfam" id="PF23477"/>
    </source>
</evidence>
<evidence type="ECO:0000313" key="3">
    <source>
        <dbReference type="EMBL" id="SEJ87531.1"/>
    </source>
</evidence>
<proteinExistence type="predicted"/>
<evidence type="ECO:0000259" key="1">
    <source>
        <dbReference type="Pfam" id="PF13451"/>
    </source>
</evidence>
<dbReference type="Proteomes" id="UP000199662">
    <property type="component" value="Unassembled WGS sequence"/>
</dbReference>
<name>A0A1H7CCW4_9FIRM</name>
<dbReference type="InterPro" id="IPR026363">
    <property type="entry name" value="CxxC-x17-CxxC_dom"/>
</dbReference>